<dbReference type="PANTHER" id="PTHR43386:SF23">
    <property type="entry name" value="ABC TRANSPORTER"/>
    <property type="match status" value="1"/>
</dbReference>
<sequence>MNSNEKTLNIIGEVSRPPETMGTLAWKRFRRHPGAMVGSILLILLILAAVFANLSPYDPEVSDIKNRYQAPSLEHPFGTDGLGRDLLTRTLYGGRVSMLVGLMVVSITLSIGVPVGSIAGYYGGWIDNVLMRIIDATLSIPSLMFLILLSAILRETDLPFVKGNSVMTIAVVLGALSWPTVARLVRAVFLTVREMEYVKAAQALGASAPRIVLKEILPNGFGPIIVESTLGVGYAIMEESGLSFLGFGIMPPTPSWGNMLNNAQEHLITYPWLAIFPGLMIFLTIISVNYIGDGLRDALDPYKVLGKVE</sequence>
<feature type="transmembrane region" description="Helical" evidence="7">
    <location>
        <begin position="267"/>
        <end position="291"/>
    </location>
</feature>
<dbReference type="PROSITE" id="PS50928">
    <property type="entry name" value="ABC_TM1"/>
    <property type="match status" value="1"/>
</dbReference>
<feature type="transmembrane region" description="Helical" evidence="7">
    <location>
        <begin position="133"/>
        <end position="153"/>
    </location>
</feature>
<evidence type="ECO:0000256" key="4">
    <source>
        <dbReference type="ARBA" id="ARBA00022692"/>
    </source>
</evidence>
<protein>
    <submittedName>
        <fullName evidence="9">ABC transporter permease</fullName>
    </submittedName>
</protein>
<dbReference type="Gene3D" id="1.10.3720.10">
    <property type="entry name" value="MetI-like"/>
    <property type="match status" value="1"/>
</dbReference>
<feature type="transmembrane region" description="Helical" evidence="7">
    <location>
        <begin position="96"/>
        <end position="121"/>
    </location>
</feature>
<proteinExistence type="inferred from homology"/>
<dbReference type="SUPFAM" id="SSF161098">
    <property type="entry name" value="MetI-like"/>
    <property type="match status" value="1"/>
</dbReference>
<evidence type="ECO:0000256" key="5">
    <source>
        <dbReference type="ARBA" id="ARBA00022989"/>
    </source>
</evidence>
<evidence type="ECO:0000313" key="10">
    <source>
        <dbReference type="Proteomes" id="UP000614469"/>
    </source>
</evidence>
<dbReference type="Pfam" id="PF12911">
    <property type="entry name" value="OppC_N"/>
    <property type="match status" value="1"/>
</dbReference>
<dbReference type="EMBL" id="JACNJN010000094">
    <property type="protein sequence ID" value="MBC8335186.1"/>
    <property type="molecule type" value="Genomic_DNA"/>
</dbReference>
<name>A0A8J6TEH4_9CHLR</name>
<feature type="transmembrane region" description="Helical" evidence="7">
    <location>
        <begin position="34"/>
        <end position="54"/>
    </location>
</feature>
<evidence type="ECO:0000313" key="9">
    <source>
        <dbReference type="EMBL" id="MBC8335186.1"/>
    </source>
</evidence>
<accession>A0A8J6TEH4</accession>
<dbReference type="InterPro" id="IPR050366">
    <property type="entry name" value="BP-dependent_transpt_permease"/>
</dbReference>
<dbReference type="AlphaFoldDB" id="A0A8J6TEH4"/>
<dbReference type="CDD" id="cd06261">
    <property type="entry name" value="TM_PBP2"/>
    <property type="match status" value="1"/>
</dbReference>
<evidence type="ECO:0000256" key="7">
    <source>
        <dbReference type="RuleBase" id="RU363032"/>
    </source>
</evidence>
<evidence type="ECO:0000256" key="6">
    <source>
        <dbReference type="ARBA" id="ARBA00023136"/>
    </source>
</evidence>
<reference evidence="9 10" key="1">
    <citation type="submission" date="2020-08" db="EMBL/GenBank/DDBJ databases">
        <title>Bridging the membrane lipid divide: bacteria of the FCB group superphylum have the potential to synthesize archaeal ether lipids.</title>
        <authorList>
            <person name="Villanueva L."/>
            <person name="Von Meijenfeldt F.A.B."/>
            <person name="Westbye A.B."/>
            <person name="Yadav S."/>
            <person name="Hopmans E.C."/>
            <person name="Dutilh B.E."/>
            <person name="Sinninghe Damste J.S."/>
        </authorList>
    </citation>
    <scope>NUCLEOTIDE SEQUENCE [LARGE SCALE GENOMIC DNA]</scope>
    <source>
        <strain evidence="9">NIOZ-UU36</strain>
    </source>
</reference>
<comment type="similarity">
    <text evidence="7">Belongs to the binding-protein-dependent transport system permease family.</text>
</comment>
<keyword evidence="6 7" id="KW-0472">Membrane</keyword>
<dbReference type="GO" id="GO:0005886">
    <property type="term" value="C:plasma membrane"/>
    <property type="evidence" value="ECO:0007669"/>
    <property type="project" value="UniProtKB-SubCell"/>
</dbReference>
<evidence type="ECO:0000259" key="8">
    <source>
        <dbReference type="PROSITE" id="PS50928"/>
    </source>
</evidence>
<comment type="caution">
    <text evidence="9">The sequence shown here is derived from an EMBL/GenBank/DDBJ whole genome shotgun (WGS) entry which is preliminary data.</text>
</comment>
<dbReference type="GO" id="GO:0055085">
    <property type="term" value="P:transmembrane transport"/>
    <property type="evidence" value="ECO:0007669"/>
    <property type="project" value="InterPro"/>
</dbReference>
<dbReference type="InterPro" id="IPR025966">
    <property type="entry name" value="OppC_N"/>
</dbReference>
<feature type="transmembrane region" description="Helical" evidence="7">
    <location>
        <begin position="165"/>
        <end position="185"/>
    </location>
</feature>
<organism evidence="9 10">
    <name type="scientific">Candidatus Desulfolinea nitratireducens</name>
    <dbReference type="NCBI Taxonomy" id="2841698"/>
    <lineage>
        <taxon>Bacteria</taxon>
        <taxon>Bacillati</taxon>
        <taxon>Chloroflexota</taxon>
        <taxon>Anaerolineae</taxon>
        <taxon>Anaerolineales</taxon>
        <taxon>Anaerolineales incertae sedis</taxon>
        <taxon>Candidatus Desulfolinea</taxon>
    </lineage>
</organism>
<dbReference type="PANTHER" id="PTHR43386">
    <property type="entry name" value="OLIGOPEPTIDE TRANSPORT SYSTEM PERMEASE PROTEIN APPC"/>
    <property type="match status" value="1"/>
</dbReference>
<keyword evidence="5 7" id="KW-1133">Transmembrane helix</keyword>
<dbReference type="Pfam" id="PF00528">
    <property type="entry name" value="BPD_transp_1"/>
    <property type="match status" value="1"/>
</dbReference>
<keyword evidence="4 7" id="KW-0812">Transmembrane</keyword>
<keyword evidence="3" id="KW-1003">Cell membrane</keyword>
<dbReference type="Proteomes" id="UP000614469">
    <property type="component" value="Unassembled WGS sequence"/>
</dbReference>
<evidence type="ECO:0000256" key="3">
    <source>
        <dbReference type="ARBA" id="ARBA00022475"/>
    </source>
</evidence>
<comment type="subcellular location">
    <subcellularLocation>
        <location evidence="1 7">Cell membrane</location>
        <topology evidence="1 7">Multi-pass membrane protein</topology>
    </subcellularLocation>
</comment>
<evidence type="ECO:0000256" key="1">
    <source>
        <dbReference type="ARBA" id="ARBA00004651"/>
    </source>
</evidence>
<keyword evidence="2 7" id="KW-0813">Transport</keyword>
<feature type="domain" description="ABC transmembrane type-1" evidence="8">
    <location>
        <begin position="94"/>
        <end position="292"/>
    </location>
</feature>
<gene>
    <name evidence="9" type="ORF">H8E29_07980</name>
</gene>
<evidence type="ECO:0000256" key="2">
    <source>
        <dbReference type="ARBA" id="ARBA00022448"/>
    </source>
</evidence>
<dbReference type="InterPro" id="IPR035906">
    <property type="entry name" value="MetI-like_sf"/>
</dbReference>
<dbReference type="InterPro" id="IPR000515">
    <property type="entry name" value="MetI-like"/>
</dbReference>